<dbReference type="InterPro" id="IPR002241">
    <property type="entry name" value="Glyco_hydro_27"/>
</dbReference>
<feature type="chain" id="PRO_5002318038" description="Alpha-galactosidase" evidence="11">
    <location>
        <begin position="29"/>
        <end position="605"/>
    </location>
</feature>
<dbReference type="GO" id="GO:0005576">
    <property type="term" value="C:extracellular region"/>
    <property type="evidence" value="ECO:0007669"/>
    <property type="project" value="UniProtKB-SubCell"/>
</dbReference>
<evidence type="ECO:0000256" key="3">
    <source>
        <dbReference type="ARBA" id="ARBA00009743"/>
    </source>
</evidence>
<dbReference type="GO" id="GO:0005975">
    <property type="term" value="P:carbohydrate metabolic process"/>
    <property type="evidence" value="ECO:0007669"/>
    <property type="project" value="InterPro"/>
</dbReference>
<dbReference type="PROSITE" id="PS50231">
    <property type="entry name" value="RICIN_B_LECTIN"/>
    <property type="match status" value="1"/>
</dbReference>
<dbReference type="PANTHER" id="PTHR11452:SF91">
    <property type="entry name" value="ALPHA-GALACTOSIDASE A-RELATED"/>
    <property type="match status" value="1"/>
</dbReference>
<evidence type="ECO:0000256" key="4">
    <source>
        <dbReference type="ARBA" id="ARBA00022525"/>
    </source>
</evidence>
<keyword evidence="10" id="KW-1015">Disulfide bond</keyword>
<dbReference type="SUPFAM" id="SSF50370">
    <property type="entry name" value="Ricin B-like lectins"/>
    <property type="match status" value="1"/>
</dbReference>
<name>A0A0D7CLP8_9ACTN</name>
<dbReference type="Pfam" id="PF17801">
    <property type="entry name" value="Melibiase_C"/>
    <property type="match status" value="1"/>
</dbReference>
<reference evidence="13 14" key="1">
    <citation type="submission" date="2014-09" db="EMBL/GenBank/DDBJ databases">
        <title>Draft genome sequence of Streptomyces natalensis ATCC 27448, producer of the antifungal pimaricin.</title>
        <authorList>
            <person name="Mendes M.V."/>
            <person name="Beites T."/>
            <person name="Pires S."/>
            <person name="Santos C.L."/>
            <person name="Moradas-Ferreira P."/>
        </authorList>
    </citation>
    <scope>NUCLEOTIDE SEQUENCE [LARGE SCALE GENOMIC DNA]</scope>
    <source>
        <strain evidence="13 14">ATCC 27448</strain>
    </source>
</reference>
<keyword evidence="9 10" id="KW-0326">Glycosidase</keyword>
<proteinExistence type="inferred from homology"/>
<dbReference type="Pfam" id="PF00652">
    <property type="entry name" value="Ricin_B_lectin"/>
    <property type="match status" value="1"/>
</dbReference>
<dbReference type="Gene3D" id="2.60.40.1180">
    <property type="entry name" value="Golgi alpha-mannosidase II"/>
    <property type="match status" value="1"/>
</dbReference>
<evidence type="ECO:0000256" key="8">
    <source>
        <dbReference type="ARBA" id="ARBA00023180"/>
    </source>
</evidence>
<dbReference type="CDD" id="cd14792">
    <property type="entry name" value="GH27"/>
    <property type="match status" value="1"/>
</dbReference>
<keyword evidence="6" id="KW-0430">Lectin</keyword>
<dbReference type="Gene3D" id="2.80.10.50">
    <property type="match status" value="2"/>
</dbReference>
<dbReference type="GO" id="GO:0030246">
    <property type="term" value="F:carbohydrate binding"/>
    <property type="evidence" value="ECO:0007669"/>
    <property type="project" value="UniProtKB-KW"/>
</dbReference>
<dbReference type="SMART" id="SM00458">
    <property type="entry name" value="RICIN"/>
    <property type="match status" value="1"/>
</dbReference>
<keyword evidence="8" id="KW-0325">Glycoprotein</keyword>
<dbReference type="InterPro" id="IPR035992">
    <property type="entry name" value="Ricin_B-like_lectins"/>
</dbReference>
<evidence type="ECO:0000256" key="1">
    <source>
        <dbReference type="ARBA" id="ARBA00003969"/>
    </source>
</evidence>
<keyword evidence="7 10" id="KW-0378">Hydrolase</keyword>
<dbReference type="PRINTS" id="PR00740">
    <property type="entry name" value="GLHYDRLASE27"/>
</dbReference>
<dbReference type="InterPro" id="IPR041233">
    <property type="entry name" value="Melibiase_C"/>
</dbReference>
<dbReference type="Pfam" id="PF16499">
    <property type="entry name" value="Melibiase_2"/>
    <property type="match status" value="1"/>
</dbReference>
<evidence type="ECO:0000256" key="6">
    <source>
        <dbReference type="ARBA" id="ARBA00022734"/>
    </source>
</evidence>
<dbReference type="GO" id="GO:0004557">
    <property type="term" value="F:alpha-galactosidase activity"/>
    <property type="evidence" value="ECO:0007669"/>
    <property type="project" value="UniProtKB-EC"/>
</dbReference>
<comment type="caution">
    <text evidence="13">The sequence shown here is derived from an EMBL/GenBank/DDBJ whole genome shotgun (WGS) entry which is preliminary data.</text>
</comment>
<evidence type="ECO:0000256" key="9">
    <source>
        <dbReference type="ARBA" id="ARBA00023295"/>
    </source>
</evidence>
<dbReference type="RefSeq" id="WP_030068527.1">
    <property type="nucleotide sequence ID" value="NZ_JRKI01000028.1"/>
</dbReference>
<dbReference type="PANTHER" id="PTHR11452">
    <property type="entry name" value="ALPHA-GALACTOSIDASE/ALPHA-N-ACETYLGALACTOSAMINIDASE"/>
    <property type="match status" value="1"/>
</dbReference>
<comment type="function">
    <text evidence="1">Hydrolyzes a variety of simple alpha-D-galactoside as well as more complex molecules such as oligosaccharides and polysaccharides.</text>
</comment>
<comment type="subcellular location">
    <subcellularLocation>
        <location evidence="2">Secreted</location>
    </subcellularLocation>
</comment>
<dbReference type="InterPro" id="IPR013785">
    <property type="entry name" value="Aldolase_TIM"/>
</dbReference>
<dbReference type="EMBL" id="JRKI01000028">
    <property type="protein sequence ID" value="KIZ16372.1"/>
    <property type="molecule type" value="Genomic_DNA"/>
</dbReference>
<comment type="similarity">
    <text evidence="3 10">Belongs to the glycosyl hydrolase 27 family.</text>
</comment>
<gene>
    <name evidence="13" type="ORF">SNA_20165</name>
</gene>
<keyword evidence="14" id="KW-1185">Reference proteome</keyword>
<keyword evidence="4" id="KW-0964">Secreted</keyword>
<dbReference type="AlphaFoldDB" id="A0A0D7CLP8"/>
<dbReference type="InterPro" id="IPR013780">
    <property type="entry name" value="Glyco_hydro_b"/>
</dbReference>
<evidence type="ECO:0000313" key="14">
    <source>
        <dbReference type="Proteomes" id="UP000032458"/>
    </source>
</evidence>
<dbReference type="InterPro" id="IPR000772">
    <property type="entry name" value="Ricin_B_lectin"/>
</dbReference>
<evidence type="ECO:0000256" key="5">
    <source>
        <dbReference type="ARBA" id="ARBA00022729"/>
    </source>
</evidence>
<dbReference type="CDD" id="cd00161">
    <property type="entry name" value="beta-trefoil_Ricin-like"/>
    <property type="match status" value="1"/>
</dbReference>
<accession>A0A0D7CLP8</accession>
<dbReference type="InterPro" id="IPR017853">
    <property type="entry name" value="GH"/>
</dbReference>
<dbReference type="Proteomes" id="UP000032458">
    <property type="component" value="Unassembled WGS sequence"/>
</dbReference>
<dbReference type="SUPFAM" id="SSF51011">
    <property type="entry name" value="Glycosyl hydrolase domain"/>
    <property type="match status" value="1"/>
</dbReference>
<evidence type="ECO:0000256" key="2">
    <source>
        <dbReference type="ARBA" id="ARBA00004613"/>
    </source>
</evidence>
<keyword evidence="5 11" id="KW-0732">Signal</keyword>
<dbReference type="SUPFAM" id="SSF51445">
    <property type="entry name" value="(Trans)glycosidases"/>
    <property type="match status" value="1"/>
</dbReference>
<dbReference type="EC" id="3.2.1.22" evidence="10"/>
<dbReference type="PATRIC" id="fig|1240678.4.peg.4256"/>
<evidence type="ECO:0000259" key="12">
    <source>
        <dbReference type="SMART" id="SM00458"/>
    </source>
</evidence>
<feature type="domain" description="Ricin B lectin" evidence="12">
    <location>
        <begin position="471"/>
        <end position="598"/>
    </location>
</feature>
<evidence type="ECO:0000256" key="7">
    <source>
        <dbReference type="ARBA" id="ARBA00022801"/>
    </source>
</evidence>
<sequence length="605" mass="64295">MRRRRWITGLCTAVVLAGVGGPGTTALAGTTAGRAPADSGAANTDTPIGQKPMMGFNNWARFTCAAQARLDGTRAGYSFQHFMEDQAKAMKATGLVAAGYKNLTVDDCWMQRTSAGYLHGAAHWGGSSQPGFDWELTGYADRLHALGMEAGLYSTSGEKTCQGVPGGVKGHEDNDARSLAYWGIDSLKLDNCGTTWSDRQQIFTTMAKALKTASTGKDRKILFNESAPAAASGAESVKYKTMDWVRGLGQMWRVSPDITVWPKAAWNDPSAGSAYQGGVYQNFTDTVALARYNGVGNHNDADMLLIGDNKQLTLPEQRSQFALWSVMGSPLMISTDVRKMAAHPKDYQEQLAILKNKDIIAVDQDPLGAGGYLASRDNASATAGIDVVVKPLAGGSRAVTVLNKNSSSVQYKLDLARLGFGNLSCTRIARNLWTHQGSRVTDSISTTIGGHDNAMFTVAPGSCGGAADAVGQIQAAQSDFQKTPFCLDAHHGATKGAEVALWDCTGGANQQWRLRGNGLISSLPDDGLCVTGDPAGLRLAACDDSDPHQRWTYHRSGELRQATGACADINGGALDDRSAKVTTYQCGTYQPNQTWSAPFTAPPSG</sequence>
<organism evidence="13 14">
    <name type="scientific">Streptomyces natalensis ATCC 27448</name>
    <dbReference type="NCBI Taxonomy" id="1240678"/>
    <lineage>
        <taxon>Bacteria</taxon>
        <taxon>Bacillati</taxon>
        <taxon>Actinomycetota</taxon>
        <taxon>Actinomycetes</taxon>
        <taxon>Kitasatosporales</taxon>
        <taxon>Streptomycetaceae</taxon>
        <taxon>Streptomyces</taxon>
    </lineage>
</organism>
<dbReference type="Gene3D" id="3.20.20.70">
    <property type="entry name" value="Aldolase class I"/>
    <property type="match status" value="1"/>
</dbReference>
<comment type="catalytic activity">
    <reaction evidence="10">
        <text>Hydrolysis of terminal, non-reducing alpha-D-galactose residues in alpha-D-galactosides, including galactose oligosaccharides, galactomannans and galactolipids.</text>
        <dbReference type="EC" id="3.2.1.22"/>
    </reaction>
</comment>
<protein>
    <recommendedName>
        <fullName evidence="10">Alpha-galactosidase</fullName>
        <ecNumber evidence="10">3.2.1.22</ecNumber>
    </recommendedName>
    <alternativeName>
        <fullName evidence="10">Melibiase</fullName>
    </alternativeName>
</protein>
<feature type="signal peptide" evidence="11">
    <location>
        <begin position="1"/>
        <end position="28"/>
    </location>
</feature>
<evidence type="ECO:0000313" key="13">
    <source>
        <dbReference type="EMBL" id="KIZ16372.1"/>
    </source>
</evidence>
<evidence type="ECO:0000256" key="11">
    <source>
        <dbReference type="SAM" id="SignalP"/>
    </source>
</evidence>
<evidence type="ECO:0000256" key="10">
    <source>
        <dbReference type="RuleBase" id="RU361168"/>
    </source>
</evidence>